<gene>
    <name evidence="17" type="primary">epmB</name>
    <name evidence="17" type="ORF">GCM10025791_22020</name>
</gene>
<dbReference type="GO" id="GO:0016853">
    <property type="term" value="F:isomerase activity"/>
    <property type="evidence" value="ECO:0007669"/>
    <property type="project" value="UniProtKB-KW"/>
</dbReference>
<dbReference type="Gene3D" id="3.20.20.70">
    <property type="entry name" value="Aldolase class I"/>
    <property type="match status" value="1"/>
</dbReference>
<protein>
    <recommendedName>
        <fullName evidence="5">L-lysine 2,3-aminomutase</fullName>
    </recommendedName>
    <alternativeName>
        <fullName evidence="13">EF-P post-translational modification enzyme B</fullName>
    </alternativeName>
</protein>
<dbReference type="SUPFAM" id="SSF102114">
    <property type="entry name" value="Radical SAM enzymes"/>
    <property type="match status" value="1"/>
</dbReference>
<dbReference type="CDD" id="cd01335">
    <property type="entry name" value="Radical_SAM"/>
    <property type="match status" value="1"/>
</dbReference>
<dbReference type="SFLD" id="SFLDG01070">
    <property type="entry name" value="PLP-dependent"/>
    <property type="match status" value="1"/>
</dbReference>
<evidence type="ECO:0000256" key="7">
    <source>
        <dbReference type="ARBA" id="ARBA00022691"/>
    </source>
</evidence>
<proteinExistence type="inferred from homology"/>
<feature type="binding site" evidence="14">
    <location>
        <position position="125"/>
    </location>
    <ligand>
        <name>[4Fe-4S] cluster</name>
        <dbReference type="ChEBI" id="CHEBI:49883"/>
        <note>4Fe-4S-S-AdoMet</note>
    </ligand>
</feature>
<feature type="modified residue" description="N6-(pyridoxal phosphate)lysine" evidence="15">
    <location>
        <position position="330"/>
    </location>
</feature>
<evidence type="ECO:0000256" key="4">
    <source>
        <dbReference type="ARBA" id="ARBA00008703"/>
    </source>
</evidence>
<dbReference type="InterPro" id="IPR013785">
    <property type="entry name" value="Aldolase_TIM"/>
</dbReference>
<feature type="binding site" evidence="14">
    <location>
        <position position="118"/>
    </location>
    <ligand>
        <name>[4Fe-4S] cluster</name>
        <dbReference type="ChEBI" id="CHEBI:49883"/>
        <note>4Fe-4S-S-AdoMet</note>
    </ligand>
</feature>
<dbReference type="AlphaFoldDB" id="A0AAV3U3U1"/>
<evidence type="ECO:0000256" key="6">
    <source>
        <dbReference type="ARBA" id="ARBA00022485"/>
    </source>
</evidence>
<evidence type="ECO:0000256" key="8">
    <source>
        <dbReference type="ARBA" id="ARBA00022723"/>
    </source>
</evidence>
<dbReference type="InterPro" id="IPR003739">
    <property type="entry name" value="Lys_aminomutase/Glu_NH3_mut"/>
</dbReference>
<keyword evidence="9 15" id="KW-0663">Pyridoxal phosphate</keyword>
<evidence type="ECO:0000256" key="14">
    <source>
        <dbReference type="PIRSR" id="PIRSR004911-1"/>
    </source>
</evidence>
<keyword evidence="7" id="KW-0949">S-adenosyl-L-methionine</keyword>
<evidence type="ECO:0000313" key="17">
    <source>
        <dbReference type="EMBL" id="GAA4942976.1"/>
    </source>
</evidence>
<dbReference type="SFLD" id="SFLDF00314">
    <property type="entry name" value="L-lysine_2_3-aminomutase_(yjeK"/>
    <property type="match status" value="1"/>
</dbReference>
<dbReference type="InterPro" id="IPR007197">
    <property type="entry name" value="rSAM"/>
</dbReference>
<dbReference type="InterPro" id="IPR058240">
    <property type="entry name" value="rSAM_sf"/>
</dbReference>
<dbReference type="NCBIfam" id="TIGR03821">
    <property type="entry name" value="EFP_modif_epmB"/>
    <property type="match status" value="1"/>
</dbReference>
<dbReference type="EMBL" id="BAABLX010000016">
    <property type="protein sequence ID" value="GAA4942976.1"/>
    <property type="molecule type" value="Genomic_DNA"/>
</dbReference>
<evidence type="ECO:0000256" key="10">
    <source>
        <dbReference type="ARBA" id="ARBA00023004"/>
    </source>
</evidence>
<comment type="catalytic activity">
    <reaction evidence="1">
        <text>L-lysine = D-beta-lysine</text>
        <dbReference type="Rhea" id="RHEA:44148"/>
        <dbReference type="ChEBI" id="CHEBI:32551"/>
        <dbReference type="ChEBI" id="CHEBI:84138"/>
    </reaction>
</comment>
<dbReference type="GO" id="GO:0051539">
    <property type="term" value="F:4 iron, 4 sulfur cluster binding"/>
    <property type="evidence" value="ECO:0007669"/>
    <property type="project" value="UniProtKB-KW"/>
</dbReference>
<organism evidence="17 18">
    <name type="scientific">Halioxenophilus aromaticivorans</name>
    <dbReference type="NCBI Taxonomy" id="1306992"/>
    <lineage>
        <taxon>Bacteria</taxon>
        <taxon>Pseudomonadati</taxon>
        <taxon>Pseudomonadota</taxon>
        <taxon>Gammaproteobacteria</taxon>
        <taxon>Alteromonadales</taxon>
        <taxon>Alteromonadaceae</taxon>
        <taxon>Halioxenophilus</taxon>
    </lineage>
</organism>
<evidence type="ECO:0000313" key="18">
    <source>
        <dbReference type="Proteomes" id="UP001409585"/>
    </source>
</evidence>
<accession>A0AAV3U3U1</accession>
<evidence type="ECO:0000256" key="11">
    <source>
        <dbReference type="ARBA" id="ARBA00023014"/>
    </source>
</evidence>
<dbReference type="PIRSF" id="PIRSF004911">
    <property type="entry name" value="DUF160"/>
    <property type="match status" value="1"/>
</dbReference>
<evidence type="ECO:0000256" key="3">
    <source>
        <dbReference type="ARBA" id="ARBA00001966"/>
    </source>
</evidence>
<dbReference type="InterPro" id="IPR022462">
    <property type="entry name" value="EpmB"/>
</dbReference>
<keyword evidence="6 14" id="KW-0004">4Fe-4S</keyword>
<keyword evidence="8 14" id="KW-0479">Metal-binding</keyword>
<keyword evidence="18" id="KW-1185">Reference proteome</keyword>
<dbReference type="PANTHER" id="PTHR30538:SF1">
    <property type="entry name" value="L-LYSINE 2,3-AMINOMUTASE"/>
    <property type="match status" value="1"/>
</dbReference>
<keyword evidence="11 14" id="KW-0411">Iron-sulfur</keyword>
<evidence type="ECO:0000256" key="15">
    <source>
        <dbReference type="PIRSR" id="PIRSR603739-50"/>
    </source>
</evidence>
<feature type="binding site" evidence="14">
    <location>
        <position position="122"/>
    </location>
    <ligand>
        <name>[4Fe-4S] cluster</name>
        <dbReference type="ChEBI" id="CHEBI:49883"/>
        <note>4Fe-4S-S-AdoMet</note>
    </ligand>
</feature>
<reference evidence="18" key="1">
    <citation type="journal article" date="2019" name="Int. J. Syst. Evol. Microbiol.">
        <title>The Global Catalogue of Microorganisms (GCM) 10K type strain sequencing project: providing services to taxonomists for standard genome sequencing and annotation.</title>
        <authorList>
            <consortium name="The Broad Institute Genomics Platform"/>
            <consortium name="The Broad Institute Genome Sequencing Center for Infectious Disease"/>
            <person name="Wu L."/>
            <person name="Ma J."/>
        </authorList>
    </citation>
    <scope>NUCLEOTIDE SEQUENCE [LARGE SCALE GENOMIC DNA]</scope>
    <source>
        <strain evidence="18">JCM 19134</strain>
    </source>
</reference>
<dbReference type="PROSITE" id="PS51918">
    <property type="entry name" value="RADICAL_SAM"/>
    <property type="match status" value="1"/>
</dbReference>
<dbReference type="Proteomes" id="UP001409585">
    <property type="component" value="Unassembled WGS sequence"/>
</dbReference>
<name>A0AAV3U3U1_9ALTE</name>
<keyword evidence="10" id="KW-0408">Iron</keyword>
<keyword evidence="12" id="KW-0413">Isomerase</keyword>
<comment type="similarity">
    <text evidence="4">Belongs to the radical SAM superfamily. KamA family.</text>
</comment>
<evidence type="ECO:0000256" key="5">
    <source>
        <dbReference type="ARBA" id="ARBA00022363"/>
    </source>
</evidence>
<comment type="caution">
    <text evidence="17">The sequence shown here is derived from an EMBL/GenBank/DDBJ whole genome shotgun (WGS) entry which is preliminary data.</text>
</comment>
<dbReference type="SFLD" id="SFLDS00029">
    <property type="entry name" value="Radical_SAM"/>
    <property type="match status" value="1"/>
</dbReference>
<dbReference type="RefSeq" id="WP_345421609.1">
    <property type="nucleotide sequence ID" value="NZ_AP031496.1"/>
</dbReference>
<evidence type="ECO:0000256" key="12">
    <source>
        <dbReference type="ARBA" id="ARBA00023235"/>
    </source>
</evidence>
<dbReference type="GO" id="GO:0046872">
    <property type="term" value="F:metal ion binding"/>
    <property type="evidence" value="ECO:0007669"/>
    <property type="project" value="UniProtKB-KW"/>
</dbReference>
<sequence length="335" mass="37754">MHIITDGLNQTNSSWQQQLNDLITQPAELAELLQLPYAAVSQAAGDQFELRLPRRMLDKIEPGNLDDPILRQFLPQAQELTSPPDYSSDPLDETSTNPVPGLIHKYHGRVLITATGQCAVNCRYCFRRHFNYQENRLRGPAWQGVLDYLAADDSINEVIFSGGDPLSVSNNQLARWFSDLTKIAHLKRLRIHSRLPVVIPSRIDQGLIHTLQQAGLQCVLVIHCNHPREVDGELRQGLSQLQRAGVQLFNQTVLLNGVNNCADTLVELSESLFDCGVHPYYLHLLDRVQGAAHFDVDEGQAQQLHQQMRARLPGFLVPKLVRETPGQPNKTWLHI</sequence>
<comment type="cofactor">
    <cofactor evidence="3">
        <name>[4Fe-4S] cluster</name>
        <dbReference type="ChEBI" id="CHEBI:49883"/>
    </cofactor>
</comment>
<feature type="domain" description="Radical SAM core" evidence="16">
    <location>
        <begin position="104"/>
        <end position="327"/>
    </location>
</feature>
<evidence type="ECO:0000256" key="1">
    <source>
        <dbReference type="ARBA" id="ARBA00001352"/>
    </source>
</evidence>
<comment type="cofactor">
    <cofactor evidence="2 15">
        <name>pyridoxal 5'-phosphate</name>
        <dbReference type="ChEBI" id="CHEBI:597326"/>
    </cofactor>
</comment>
<evidence type="ECO:0000259" key="16">
    <source>
        <dbReference type="PROSITE" id="PS51918"/>
    </source>
</evidence>
<evidence type="ECO:0000256" key="2">
    <source>
        <dbReference type="ARBA" id="ARBA00001933"/>
    </source>
</evidence>
<dbReference type="NCBIfam" id="TIGR00238">
    <property type="entry name" value="KamA family radical SAM protein"/>
    <property type="match status" value="1"/>
</dbReference>
<evidence type="ECO:0000256" key="9">
    <source>
        <dbReference type="ARBA" id="ARBA00022898"/>
    </source>
</evidence>
<evidence type="ECO:0000256" key="13">
    <source>
        <dbReference type="ARBA" id="ARBA00030756"/>
    </source>
</evidence>
<dbReference type="PANTHER" id="PTHR30538">
    <property type="entry name" value="LYSINE 2,3-AMINOMUTASE-RELATED"/>
    <property type="match status" value="1"/>
</dbReference>